<dbReference type="GO" id="GO:0004046">
    <property type="term" value="F:aminoacylase activity"/>
    <property type="evidence" value="ECO:0007669"/>
    <property type="project" value="TreeGrafter"/>
</dbReference>
<dbReference type="SUPFAM" id="SSF53187">
    <property type="entry name" value="Zn-dependent exopeptidases"/>
    <property type="match status" value="1"/>
</dbReference>
<dbReference type="Gene3D" id="3.40.630.10">
    <property type="entry name" value="Zn peptidases"/>
    <property type="match status" value="1"/>
</dbReference>
<dbReference type="WBParaSite" id="SMUV_0000162801-mRNA-1">
    <property type="protein sequence ID" value="SMUV_0000162801-mRNA-1"/>
    <property type="gene ID" value="SMUV_0000162801"/>
</dbReference>
<dbReference type="Gene3D" id="1.10.150.900">
    <property type="match status" value="1"/>
</dbReference>
<proteinExistence type="predicted"/>
<keyword evidence="1" id="KW-1185">Reference proteome</keyword>
<dbReference type="InterPro" id="IPR052083">
    <property type="entry name" value="Aminoacylase-1_M20A"/>
</dbReference>
<dbReference type="STRING" id="451379.A0A0N5ABV2"/>
<dbReference type="PANTHER" id="PTHR45892">
    <property type="entry name" value="AMINOACYLASE-1"/>
    <property type="match status" value="1"/>
</dbReference>
<dbReference type="Proteomes" id="UP000046393">
    <property type="component" value="Unplaced"/>
</dbReference>
<reference evidence="2" key="1">
    <citation type="submission" date="2017-02" db="UniProtKB">
        <authorList>
            <consortium name="WormBaseParasite"/>
        </authorList>
    </citation>
    <scope>IDENTIFICATION</scope>
</reference>
<name>A0A0N5ABV2_9BILA</name>
<evidence type="ECO:0000313" key="1">
    <source>
        <dbReference type="Proteomes" id="UP000046393"/>
    </source>
</evidence>
<accession>A0A0N5ABV2</accession>
<dbReference type="AlphaFoldDB" id="A0A0N5ABV2"/>
<sequence>MKSNGIQYIEALRRLFQKGCAQFLRTIHISFVPGEETGGSDGMERFVETDEFKALNAGFALDEGLASFNETYKIYNAERSPWLLNCFMAFAEHQKRLLRSNPGLTIGDIVTVNLTKVEVSFTGDVTEVFIITSIFVLQCVLNRKFDYVIYYSRLLYSFHFQKGCKVIGFSPIICTPPLLHANDEYIEESVFLNGVEIYENLIQALANAPAD</sequence>
<organism evidence="1 2">
    <name type="scientific">Syphacia muris</name>
    <dbReference type="NCBI Taxonomy" id="451379"/>
    <lineage>
        <taxon>Eukaryota</taxon>
        <taxon>Metazoa</taxon>
        <taxon>Ecdysozoa</taxon>
        <taxon>Nematoda</taxon>
        <taxon>Chromadorea</taxon>
        <taxon>Rhabditida</taxon>
        <taxon>Spirurina</taxon>
        <taxon>Oxyuridomorpha</taxon>
        <taxon>Oxyuroidea</taxon>
        <taxon>Oxyuridae</taxon>
        <taxon>Syphacia</taxon>
    </lineage>
</organism>
<evidence type="ECO:0000313" key="2">
    <source>
        <dbReference type="WBParaSite" id="SMUV_0000162801-mRNA-1"/>
    </source>
</evidence>
<protein>
    <submittedName>
        <fullName evidence="2">tRNA-synt_2 domain-containing protein</fullName>
    </submittedName>
</protein>
<dbReference type="PANTHER" id="PTHR45892:SF1">
    <property type="entry name" value="AMINOACYLASE-1"/>
    <property type="match status" value="1"/>
</dbReference>